<feature type="domain" description="Aminoglycoside phosphotransferase" evidence="1">
    <location>
        <begin position="22"/>
        <end position="257"/>
    </location>
</feature>
<dbReference type="AlphaFoldDB" id="A0A6I5A1H0"/>
<evidence type="ECO:0000259" key="1">
    <source>
        <dbReference type="Pfam" id="PF01636"/>
    </source>
</evidence>
<keyword evidence="2" id="KW-0808">Transferase</keyword>
<organism evidence="2 3">
    <name type="scientific">Pontibacillus yanchengensis</name>
    <dbReference type="NCBI Taxonomy" id="462910"/>
    <lineage>
        <taxon>Bacteria</taxon>
        <taxon>Bacillati</taxon>
        <taxon>Bacillota</taxon>
        <taxon>Bacilli</taxon>
        <taxon>Bacillales</taxon>
        <taxon>Bacillaceae</taxon>
        <taxon>Pontibacillus</taxon>
    </lineage>
</organism>
<dbReference type="GO" id="GO:0016740">
    <property type="term" value="F:transferase activity"/>
    <property type="evidence" value="ECO:0007669"/>
    <property type="project" value="UniProtKB-KW"/>
</dbReference>
<dbReference type="Pfam" id="PF01636">
    <property type="entry name" value="APH"/>
    <property type="match status" value="1"/>
</dbReference>
<comment type="caution">
    <text evidence="2">The sequence shown here is derived from an EMBL/GenBank/DDBJ whole genome shotgun (WGS) entry which is preliminary data.</text>
</comment>
<protein>
    <submittedName>
        <fullName evidence="2">Phosphotransferase</fullName>
    </submittedName>
</protein>
<dbReference type="InterPro" id="IPR011009">
    <property type="entry name" value="Kinase-like_dom_sf"/>
</dbReference>
<reference evidence="2 3" key="1">
    <citation type="submission" date="2019-11" db="EMBL/GenBank/DDBJ databases">
        <title>Genome sequences of 17 halophilic strains isolated from different environments.</title>
        <authorList>
            <person name="Furrow R.E."/>
        </authorList>
    </citation>
    <scope>NUCLEOTIDE SEQUENCE [LARGE SCALE GENOMIC DNA]</scope>
    <source>
        <strain evidence="2 3">22514_16_FS</strain>
    </source>
</reference>
<dbReference type="SUPFAM" id="SSF56112">
    <property type="entry name" value="Protein kinase-like (PK-like)"/>
    <property type="match status" value="1"/>
</dbReference>
<dbReference type="GO" id="GO:0042601">
    <property type="term" value="C:endospore-forming forespore"/>
    <property type="evidence" value="ECO:0007669"/>
    <property type="project" value="TreeGrafter"/>
</dbReference>
<dbReference type="InterPro" id="IPR002575">
    <property type="entry name" value="Aminoglycoside_PTrfase"/>
</dbReference>
<dbReference type="Gene3D" id="3.90.1200.10">
    <property type="match status" value="1"/>
</dbReference>
<evidence type="ECO:0000313" key="3">
    <source>
        <dbReference type="Proteomes" id="UP000468638"/>
    </source>
</evidence>
<evidence type="ECO:0000313" key="2">
    <source>
        <dbReference type="EMBL" id="MYL34222.1"/>
    </source>
</evidence>
<dbReference type="InterPro" id="IPR047175">
    <property type="entry name" value="CotS-like"/>
</dbReference>
<sequence>MGMSEFLSEVLAHYGLYPLEVNQQTDNVYKVYTNHGAVAVKRTDMDDQQIKQWIATYQQANESQLSSLMPLYMTSNQELYVQQRNHTWYIMPWVETPHRDTPPYPFDLFYSSLADIHRRTSKTQVVKREDFEDRMESKKNQIRADKDKLEGYVEAFEKRHYMAPFELQVCTHFRDLLYVFEISEEWCDRFLEDIEEDKKIRLTLCHGDLKPSHFIYDENKPYFLNWERASWNYPVFDLTSYYWNIIKYHDAPVEQLVTTFSSYEERFNLMNSERCLFALYLLSPDHYLDQVDAYVSGARNSGQPFLVQKLEHSYYVLQHSLQIQSQIEKAREYIQQQEEEKEQEEG</sequence>
<dbReference type="EMBL" id="WMEQ01000007">
    <property type="protein sequence ID" value="MYL34222.1"/>
    <property type="molecule type" value="Genomic_DNA"/>
</dbReference>
<gene>
    <name evidence="2" type="ORF">GLW05_11500</name>
</gene>
<dbReference type="PANTHER" id="PTHR39179">
    <property type="entry name" value="SPORE COAT PROTEIN I"/>
    <property type="match status" value="1"/>
</dbReference>
<dbReference type="PANTHER" id="PTHR39179:SF3">
    <property type="entry name" value="COTS-RELATED PROTEIN"/>
    <property type="match status" value="1"/>
</dbReference>
<accession>A0A6I5A1H0</accession>
<dbReference type="Gene3D" id="3.30.200.20">
    <property type="entry name" value="Phosphorylase Kinase, domain 1"/>
    <property type="match status" value="1"/>
</dbReference>
<name>A0A6I5A1H0_9BACI</name>
<proteinExistence type="predicted"/>
<dbReference type="Proteomes" id="UP000468638">
    <property type="component" value="Unassembled WGS sequence"/>
</dbReference>